<feature type="domain" description="Serine aminopeptidase S33" evidence="2">
    <location>
        <begin position="70"/>
        <end position="169"/>
    </location>
</feature>
<dbReference type="Pfam" id="PF12146">
    <property type="entry name" value="Hydrolase_4"/>
    <property type="match status" value="1"/>
</dbReference>
<proteinExistence type="predicted"/>
<evidence type="ECO:0000313" key="3">
    <source>
        <dbReference type="EMBL" id="UZF85688.1"/>
    </source>
</evidence>
<dbReference type="InterPro" id="IPR053145">
    <property type="entry name" value="AB_hydrolase_Est10"/>
</dbReference>
<sequence length="601" mass="64221">MTAAAALRPKPDRDEPPCSRQTPVALPPFGQPVTFAGSIGFFRPGRAPVAVLMLGAIGYEELCLRATWRSLADSLSAAGIASLRFDYPGQGDAIETAAPQGLDDWFETIRAAADLLRQASGCTRLVLVGQGLGGTLALQAAQTLAPVEALVLMAPVGNGKRYLRELTAWSRMVSDRIGIGVDPDDDTRCAVAGLRLAPGRLKAIASLGLQTVAHRPAERVLLLARPGHGGDAAMAETLTSLGATVEQRDYAGYEVLTTDPTSALPPPAMIAAVTGWIAERATLPEGTVPALRKPLAPLPAAGLRGEDFVEHPLRFGPDGRLFGVLCEPIGVAAGEPALFVNAGRDYHIGWARASVIQARALAARGIASLRFDVSGVGDSPPTTGGPEEILYSQAQIDDVRLAIDTLEERGFATPVLIGRCSGAYAAFNAAVQDPRVRRLVIVNNERFVWDPEESVEDAIRYAHRSVGDLGATLTRKGGLRRLLTGRLRVGPAGRYLLFRWRKKLSVSLAPVLGRLTKHGRLHRECHRRFKVLAGRKVELALIYADGDIGMAEFKTYFGEGGERLAAYPNATLTTIPDADHNFTHLGAGRRLLDALLRIVAP</sequence>
<dbReference type="EMBL" id="CP102774">
    <property type="protein sequence ID" value="UZF85688.1"/>
    <property type="molecule type" value="Genomic_DNA"/>
</dbReference>
<keyword evidence="3" id="KW-0378">Hydrolase</keyword>
<accession>A0A9E7ZIV9</accession>
<dbReference type="SUPFAM" id="SSF53474">
    <property type="entry name" value="alpha/beta-Hydrolases"/>
    <property type="match status" value="2"/>
</dbReference>
<dbReference type="GO" id="GO:0052689">
    <property type="term" value="F:carboxylic ester hydrolase activity"/>
    <property type="evidence" value="ECO:0007669"/>
    <property type="project" value="TreeGrafter"/>
</dbReference>
<reference evidence="3" key="1">
    <citation type="submission" date="2022-08" db="EMBL/GenBank/DDBJ databases">
        <title>Complete Genome Sequences of 2 Bosea sp. soil isolates.</title>
        <authorList>
            <person name="Alvarez Arevalo M."/>
            <person name="Sterndorff E.B."/>
            <person name="Faurdal D."/>
            <person name="Joergensen T.S."/>
            <person name="Weber T."/>
        </authorList>
    </citation>
    <scope>NUCLEOTIDE SEQUENCE</scope>
    <source>
        <strain evidence="3">NBC_00436</strain>
    </source>
</reference>
<organism evidence="3">
    <name type="scientific">Bosea sp. NBC_00436</name>
    <dbReference type="NCBI Taxonomy" id="2969620"/>
    <lineage>
        <taxon>Bacteria</taxon>
        <taxon>Pseudomonadati</taxon>
        <taxon>Pseudomonadota</taxon>
        <taxon>Alphaproteobacteria</taxon>
        <taxon>Hyphomicrobiales</taxon>
        <taxon>Boseaceae</taxon>
        <taxon>Bosea</taxon>
    </lineage>
</organism>
<evidence type="ECO:0000256" key="1">
    <source>
        <dbReference type="SAM" id="MobiDB-lite"/>
    </source>
</evidence>
<dbReference type="PANTHER" id="PTHR43265">
    <property type="entry name" value="ESTERASE ESTD"/>
    <property type="match status" value="1"/>
</dbReference>
<protein>
    <submittedName>
        <fullName evidence="3">Alpha/beta fold hydrolase</fullName>
    </submittedName>
</protein>
<dbReference type="InterPro" id="IPR022742">
    <property type="entry name" value="Hydrolase_4"/>
</dbReference>
<feature type="region of interest" description="Disordered" evidence="1">
    <location>
        <begin position="1"/>
        <end position="24"/>
    </location>
</feature>
<dbReference type="PANTHER" id="PTHR43265:SF1">
    <property type="entry name" value="ESTERASE ESTD"/>
    <property type="match status" value="1"/>
</dbReference>
<name>A0A9E7ZIV9_9HYPH</name>
<evidence type="ECO:0000259" key="2">
    <source>
        <dbReference type="Pfam" id="PF12146"/>
    </source>
</evidence>
<dbReference type="Gene3D" id="3.40.50.1820">
    <property type="entry name" value="alpha/beta hydrolase"/>
    <property type="match status" value="2"/>
</dbReference>
<dbReference type="InterPro" id="IPR029058">
    <property type="entry name" value="AB_hydrolase_fold"/>
</dbReference>
<dbReference type="AlphaFoldDB" id="A0A9E7ZIV9"/>
<gene>
    <name evidence="3" type="ORF">NWE54_17915</name>
</gene>